<name>G0W629_NAUDC</name>
<dbReference type="GeneID" id="11498571"/>
<dbReference type="KEGG" id="ndi:NDAI_0B02050"/>
<keyword evidence="3" id="KW-1185">Reference proteome</keyword>
<evidence type="ECO:0000313" key="2">
    <source>
        <dbReference type="EMBL" id="CCD23240.1"/>
    </source>
</evidence>
<protein>
    <submittedName>
        <fullName evidence="2">Uncharacterized protein</fullName>
    </submittedName>
</protein>
<organism evidence="2 3">
    <name type="scientific">Naumovozyma dairenensis (strain ATCC 10597 / BCRC 20456 / CBS 421 / NBRC 0211 / NRRL Y-12639)</name>
    <name type="common">Saccharomyces dairenensis</name>
    <dbReference type="NCBI Taxonomy" id="1071378"/>
    <lineage>
        <taxon>Eukaryota</taxon>
        <taxon>Fungi</taxon>
        <taxon>Dikarya</taxon>
        <taxon>Ascomycota</taxon>
        <taxon>Saccharomycotina</taxon>
        <taxon>Saccharomycetes</taxon>
        <taxon>Saccharomycetales</taxon>
        <taxon>Saccharomycetaceae</taxon>
        <taxon>Naumovozyma</taxon>
    </lineage>
</organism>
<evidence type="ECO:0000256" key="1">
    <source>
        <dbReference type="SAM" id="MobiDB-lite"/>
    </source>
</evidence>
<dbReference type="HOGENOM" id="CLU_468578_0_0_1"/>
<accession>G0W629</accession>
<dbReference type="Proteomes" id="UP000000689">
    <property type="component" value="Chromosome 2"/>
</dbReference>
<sequence>MGLLFAPSNRFDTINNDETNEAWISSLFTPSSCGSYTVLKRPCSTKKYQENISITSHTEKSRAPKKQPSLVYSGRRRRTGKSAFQNITKPINDSRTFERDQTISLNITPSMNSVLSQIKRHTSLYYLNDKSNAEDEYRKGTQDARKREDADDGVDNVPLPCNSLKRYKDNISTLYLPSDEIDTHSDVSSITSSVLLREILQTDSNNWEVLRSESINQDDDYNSSSNDHKGTSDQTQNLSLGYDGNSHPLCEPEILKEKENLHSTPRVKLLNMPDLDFHDEWKIEDIIQTYKPVYEMGKEPTGKETDKYISTAIRIIKKDLRLNDRPALNKKEKNIDLKMPYARQNNSLSSKFLRSTLKDNVIRDETQVELESWPTSIPLLKKEEEELREEVSLLADKTHFLPNKRSRQQKMNPNFLKLYSIETSCRLKNILPEINIDDQVLKQLSYHDIKTLPIKNQPKKTVNNHKEMGNESKYEDVSCHDIKMAIITKKKLWADMLHETREDLFGVSSPWNLKFVAACNEQEDTKNTSTLVRVHSELKPWVNGNTTSTLLKPCGKLKIDRRFPSREIQYVVKGWCDSRFVI</sequence>
<dbReference type="OrthoDB" id="4088353at2759"/>
<feature type="region of interest" description="Disordered" evidence="1">
    <location>
        <begin position="134"/>
        <end position="159"/>
    </location>
</feature>
<gene>
    <name evidence="2" type="primary">NDAI0B02050</name>
    <name evidence="2" type="ordered locus">NDAI_0B02050</name>
</gene>
<reference evidence="2 3" key="1">
    <citation type="journal article" date="2011" name="Proc. Natl. Acad. Sci. U.S.A.">
        <title>Evolutionary erosion of yeast sex chromosomes by mating-type switching accidents.</title>
        <authorList>
            <person name="Gordon J.L."/>
            <person name="Armisen D."/>
            <person name="Proux-Wera E."/>
            <person name="Oheigeartaigh S.S."/>
            <person name="Byrne K.P."/>
            <person name="Wolfe K.H."/>
        </authorList>
    </citation>
    <scope>NUCLEOTIDE SEQUENCE [LARGE SCALE GENOMIC DNA]</scope>
    <source>
        <strain evidence="3">ATCC 10597 / BCRC 20456 / CBS 421 / NBRC 0211 / NRRL Y-12639</strain>
    </source>
</reference>
<proteinExistence type="predicted"/>
<dbReference type="RefSeq" id="XP_003668483.1">
    <property type="nucleotide sequence ID" value="XM_003668435.1"/>
</dbReference>
<dbReference type="AlphaFoldDB" id="G0W629"/>
<evidence type="ECO:0000313" key="3">
    <source>
        <dbReference type="Proteomes" id="UP000000689"/>
    </source>
</evidence>
<dbReference type="EMBL" id="HE580268">
    <property type="protein sequence ID" value="CCD23240.1"/>
    <property type="molecule type" value="Genomic_DNA"/>
</dbReference>
<feature type="region of interest" description="Disordered" evidence="1">
    <location>
        <begin position="54"/>
        <end position="79"/>
    </location>
</feature>
<feature type="region of interest" description="Disordered" evidence="1">
    <location>
        <begin position="217"/>
        <end position="243"/>
    </location>
</feature>
<feature type="compositionally biased region" description="Basic and acidic residues" evidence="1">
    <location>
        <begin position="134"/>
        <end position="149"/>
    </location>
</feature>
<dbReference type="eggNOG" id="ENOG502SGNS">
    <property type="taxonomic scope" value="Eukaryota"/>
</dbReference>